<feature type="region of interest" description="Disordered" evidence="1">
    <location>
        <begin position="647"/>
        <end position="700"/>
    </location>
</feature>
<comment type="caution">
    <text evidence="2">The sequence shown here is derived from an EMBL/GenBank/DDBJ whole genome shotgun (WGS) entry which is preliminary data.</text>
</comment>
<feature type="region of interest" description="Disordered" evidence="1">
    <location>
        <begin position="605"/>
        <end position="626"/>
    </location>
</feature>
<evidence type="ECO:0000313" key="2">
    <source>
        <dbReference type="EMBL" id="KAJ4334716.1"/>
    </source>
</evidence>
<feature type="region of interest" description="Disordered" evidence="1">
    <location>
        <begin position="203"/>
        <end position="416"/>
    </location>
</feature>
<sequence length="894" mass="99571">MAQSPDDTATPYSLRVVESTPGESLTVALPLPLDASALQEISQSGTSNVVASLPEPDRDWWTRLSYSPGLLQIGTVLRHLGLRQVPNAKRIVFQYSNVIQLADAVAEVLKKLPTDQKGLINIAADFTTGVLDEDIALLLHRFGNDVWGPGKERPWLLQASEGIAEYPKDLYFGNATDQNIMVYYLRLWILAKAFNTMRKHFQPRAKNTASANPDDASRRTSSRRSGGPALLGQDSQVHTPGGSFAATADRVATSNGLDAGSPDSATQTRRTGRVPKPRKDLVDIDGVTEESADGSADESSELEEESDEDVPKHYKGPGRAWRKAEVDEDPVFPAKERNRSGKRRASDLQSQATPKRRGRPPKHSGKEARTPAKKPVKTPSKSTPKLKVEETQAESDVDSEEDASDQPVTNGTSRLKKVDLPLDKDWDEDRWQHFYLQGNEDSLMLATMLSLGLKATPRDRISSSFIVGDYASLCKDICKIAAKLCNKFSAADLIRFAADSSYLDEEIDIVFDDWSHVWSVDADRARLLIPGSEPLYSKDLVFEEDDDRKLIWTHLHRWVFMIALMNCKQMHGAGVRNMRKVMDAKVPKYILDQWQSGGIYTFDSPEDLSRSESESKAVGDMFTDPKLQESESQLLEAIGDMFADAKTDQQDRATSNAVEPDSNTRRLPRRQQKRKDSSIATPEQPETARPHKQRRIADRTVSKPDDFTALFMSYLENFAEPQFNELAGLEAIEKELPNVRNYANGLDAKLRARLSPTVFNFTLPAWLAYRREIAEAKCKVAAMPPVAQAASRQVAIMERNRLATQLRMAHETFVDAGFDDLRPEQIIYRAMITLMKEHGNSQTAEGIRRGLKDMEDEVAGLGDQLMSGGMKYVLGEAASVATLKDLQLHARVGK</sequence>
<feature type="compositionally biased region" description="Acidic residues" evidence="1">
    <location>
        <begin position="391"/>
        <end position="404"/>
    </location>
</feature>
<accession>A0A9W8WXJ3</accession>
<feature type="compositionally biased region" description="Acidic residues" evidence="1">
    <location>
        <begin position="286"/>
        <end position="308"/>
    </location>
</feature>
<reference evidence="2" key="1">
    <citation type="submission" date="2022-10" db="EMBL/GenBank/DDBJ databases">
        <title>Tapping the CABI collections for fungal endophytes: first genome assemblies for Collariella, Neodidymelliopsis, Ascochyta clinopodiicola, Didymella pomorum, Didymosphaeria variabile, Neocosmospora piperis and Neocucurbitaria cava.</title>
        <authorList>
            <person name="Hill R."/>
        </authorList>
    </citation>
    <scope>NUCLEOTIDE SEQUENCE</scope>
    <source>
        <strain evidence="2">IMI 360193</strain>
    </source>
</reference>
<dbReference type="EMBL" id="JAPEUV010000072">
    <property type="protein sequence ID" value="KAJ4334716.1"/>
    <property type="molecule type" value="Genomic_DNA"/>
</dbReference>
<feature type="compositionally biased region" description="Basic residues" evidence="1">
    <location>
        <begin position="354"/>
        <end position="363"/>
    </location>
</feature>
<name>A0A9W8WXJ3_9PLEO</name>
<proteinExistence type="predicted"/>
<keyword evidence="3" id="KW-1185">Reference proteome</keyword>
<gene>
    <name evidence="2" type="ORF">N0V87_006625</name>
</gene>
<dbReference type="OrthoDB" id="3750421at2759"/>
<dbReference type="Proteomes" id="UP001140562">
    <property type="component" value="Unassembled WGS sequence"/>
</dbReference>
<evidence type="ECO:0000313" key="3">
    <source>
        <dbReference type="Proteomes" id="UP001140562"/>
    </source>
</evidence>
<protein>
    <submittedName>
        <fullName evidence="2">Uncharacterized protein</fullName>
    </submittedName>
</protein>
<organism evidence="2 3">
    <name type="scientific">Didymella glomerata</name>
    <dbReference type="NCBI Taxonomy" id="749621"/>
    <lineage>
        <taxon>Eukaryota</taxon>
        <taxon>Fungi</taxon>
        <taxon>Dikarya</taxon>
        <taxon>Ascomycota</taxon>
        <taxon>Pezizomycotina</taxon>
        <taxon>Dothideomycetes</taxon>
        <taxon>Pleosporomycetidae</taxon>
        <taxon>Pleosporales</taxon>
        <taxon>Pleosporineae</taxon>
        <taxon>Didymellaceae</taxon>
        <taxon>Didymella</taxon>
    </lineage>
</organism>
<dbReference type="AlphaFoldDB" id="A0A9W8WXJ3"/>
<feature type="compositionally biased region" description="Basic and acidic residues" evidence="1">
    <location>
        <begin position="607"/>
        <end position="617"/>
    </location>
</feature>
<evidence type="ECO:0000256" key="1">
    <source>
        <dbReference type="SAM" id="MobiDB-lite"/>
    </source>
</evidence>